<dbReference type="STRING" id="1150600.ADIARSV_0243"/>
<evidence type="ECO:0000256" key="2">
    <source>
        <dbReference type="ARBA" id="ARBA00008639"/>
    </source>
</evidence>
<evidence type="ECO:0000313" key="8">
    <source>
        <dbReference type="Proteomes" id="UP000014174"/>
    </source>
</evidence>
<dbReference type="InterPro" id="IPR027278">
    <property type="entry name" value="ACCD_DCysDesulf"/>
</dbReference>
<protein>
    <submittedName>
        <fullName evidence="7">1-aminocyclopropane-1-carboxylate deaminase</fullName>
        <ecNumber evidence="7">3.5.99.7</ecNumber>
    </submittedName>
</protein>
<proteinExistence type="inferred from homology"/>
<comment type="cofactor">
    <cofactor evidence="1">
        <name>pyridoxal 5'-phosphate</name>
        <dbReference type="ChEBI" id="CHEBI:597326"/>
    </cofactor>
</comment>
<dbReference type="InterPro" id="IPR001926">
    <property type="entry name" value="TrpB-like_PALP"/>
</dbReference>
<reference evidence="7 8" key="1">
    <citation type="journal article" date="2013" name="Genome Announc.">
        <title>Draft Genome Sequence of Arcticibacter svalbardensis Strain MN12-7T, a Member of the Family Sphingobacteriaceae Isolated from an Arctic Soil Sample.</title>
        <authorList>
            <person name="Shivaji S."/>
            <person name="Ara S."/>
            <person name="Prasad S."/>
            <person name="Manasa B.P."/>
            <person name="Begum Z."/>
            <person name="Singh A."/>
            <person name="Kumar Pinnaka A."/>
        </authorList>
    </citation>
    <scope>NUCLEOTIDE SEQUENCE [LARGE SCALE GENOMIC DNA]</scope>
    <source>
        <strain evidence="7 8">MN12-7</strain>
    </source>
</reference>
<evidence type="ECO:0000256" key="1">
    <source>
        <dbReference type="ARBA" id="ARBA00001933"/>
    </source>
</evidence>
<dbReference type="Proteomes" id="UP000014174">
    <property type="component" value="Unassembled WGS sequence"/>
</dbReference>
<dbReference type="PANTHER" id="PTHR43780:SF2">
    <property type="entry name" value="1-AMINOCYCLOPROPANE-1-CARBOXYLATE DEAMINASE-RELATED"/>
    <property type="match status" value="1"/>
</dbReference>
<comment type="caution">
    <text evidence="7">The sequence shown here is derived from an EMBL/GenBank/DDBJ whole genome shotgun (WGS) entry which is preliminary data.</text>
</comment>
<dbReference type="AlphaFoldDB" id="R9GXT3"/>
<dbReference type="PIRSF" id="PIRSF006278">
    <property type="entry name" value="ACCD_DCysDesulf"/>
    <property type="match status" value="1"/>
</dbReference>
<dbReference type="OrthoDB" id="9801249at2"/>
<dbReference type="InterPro" id="IPR036052">
    <property type="entry name" value="TrpB-like_PALP_sf"/>
</dbReference>
<evidence type="ECO:0000256" key="5">
    <source>
        <dbReference type="PIRSR" id="PIRSR006278-2"/>
    </source>
</evidence>
<dbReference type="GO" id="GO:0019148">
    <property type="term" value="F:D-cysteine desulfhydrase activity"/>
    <property type="evidence" value="ECO:0007669"/>
    <property type="project" value="TreeGrafter"/>
</dbReference>
<dbReference type="RefSeq" id="WP_016193497.1">
    <property type="nucleotide sequence ID" value="NZ_AQPN01000008.1"/>
</dbReference>
<gene>
    <name evidence="7" type="ORF">ADIARSV_0243</name>
</gene>
<dbReference type="SUPFAM" id="SSF53686">
    <property type="entry name" value="Tryptophan synthase beta subunit-like PLP-dependent enzymes"/>
    <property type="match status" value="1"/>
</dbReference>
<dbReference type="Pfam" id="PF00291">
    <property type="entry name" value="PALP"/>
    <property type="match status" value="1"/>
</dbReference>
<dbReference type="PANTHER" id="PTHR43780">
    <property type="entry name" value="1-AMINOCYCLOPROPANE-1-CARBOXYLATE DEAMINASE-RELATED"/>
    <property type="match status" value="1"/>
</dbReference>
<comment type="similarity">
    <text evidence="2">Belongs to the ACC deaminase/D-cysteine desulfhydrase family.</text>
</comment>
<feature type="domain" description="Tryptophan synthase beta chain-like PALP" evidence="6">
    <location>
        <begin position="17"/>
        <end position="282"/>
    </location>
</feature>
<evidence type="ECO:0000313" key="7">
    <source>
        <dbReference type="EMBL" id="EOR96612.1"/>
    </source>
</evidence>
<name>R9GXT3_9SPHI</name>
<dbReference type="eggNOG" id="COG2515">
    <property type="taxonomic scope" value="Bacteria"/>
</dbReference>
<keyword evidence="3 5" id="KW-0663">Pyridoxal phosphate</keyword>
<keyword evidence="8" id="KW-1185">Reference proteome</keyword>
<feature type="active site" description="Nucleophile" evidence="4">
    <location>
        <position position="68"/>
    </location>
</feature>
<organism evidence="7 8">
    <name type="scientific">Arcticibacter svalbardensis MN12-7</name>
    <dbReference type="NCBI Taxonomy" id="1150600"/>
    <lineage>
        <taxon>Bacteria</taxon>
        <taxon>Pseudomonadati</taxon>
        <taxon>Bacteroidota</taxon>
        <taxon>Sphingobacteriia</taxon>
        <taxon>Sphingobacteriales</taxon>
        <taxon>Sphingobacteriaceae</taxon>
        <taxon>Arcticibacter</taxon>
    </lineage>
</organism>
<evidence type="ECO:0000256" key="4">
    <source>
        <dbReference type="PIRSR" id="PIRSR006278-1"/>
    </source>
</evidence>
<dbReference type="EMBL" id="AQPN01000008">
    <property type="protein sequence ID" value="EOR96612.1"/>
    <property type="molecule type" value="Genomic_DNA"/>
</dbReference>
<dbReference type="PATRIC" id="fig|1150600.3.peg.239"/>
<accession>R9GXT3</accession>
<dbReference type="GO" id="GO:0008660">
    <property type="term" value="F:1-aminocyclopropane-1-carboxylate deaminase activity"/>
    <property type="evidence" value="ECO:0007669"/>
    <property type="project" value="UniProtKB-EC"/>
</dbReference>
<evidence type="ECO:0000256" key="3">
    <source>
        <dbReference type="ARBA" id="ARBA00022898"/>
    </source>
</evidence>
<keyword evidence="7" id="KW-0378">Hydrolase</keyword>
<evidence type="ECO:0000259" key="6">
    <source>
        <dbReference type="Pfam" id="PF00291"/>
    </source>
</evidence>
<dbReference type="EC" id="3.5.99.7" evidence="7"/>
<dbReference type="Gene3D" id="3.40.50.1100">
    <property type="match status" value="2"/>
</dbReference>
<feature type="modified residue" description="N6-(pyridoxal phosphate)lysine" evidence="5">
    <location>
        <position position="41"/>
    </location>
</feature>
<sequence>MKAFDINSPEEELFDPLFKEKNLRVFIKRDDMIHPFISGNKWRKLKYNLIDAKAANKNHIVTFGGCWSNHLLATACAAARFGFKSTAFVRGEDINTDSLLFCRLFGMKLIFVDRTAYRDKPALFAAHFSDDPEAIFIDEGGAGENAVKGCAEIITELKTPFDHIFCAAGTGATSAGLIKGIGMNQVNMTCHVIPVLKGADFLKENIKQYFLTEPDYRFHDSYHFGGYAKTTPALFEFINHFSASTGILLDPIYTGKMMYAVYDLIRQDYFDPGATIVALHTGGLFGLLGMKEQISASIVA</sequence>